<dbReference type="EMBL" id="JAVREJ010000026">
    <property type="protein sequence ID" value="MDT0353127.1"/>
    <property type="molecule type" value="Genomic_DNA"/>
</dbReference>
<dbReference type="Proteomes" id="UP001183202">
    <property type="component" value="Unassembled WGS sequence"/>
</dbReference>
<dbReference type="Pfam" id="PF14065">
    <property type="entry name" value="Pvc16_N"/>
    <property type="match status" value="1"/>
</dbReference>
<sequence length="306" mass="33166">MIDLLDHALRTLLLRGLTDLDDDLRRIGFQPPDDEWRAAVASVSAVALNVYLAEVRQNRDLRSTARHRFVRDDVLVDRPAPTWLECRYLISAWSPAAAQVEPTPIEHALLYRAVAVLQDAAPVNPTHAHGADTAAIEAWPDGFRDVDLPTQLMPVDGFAKLAEFWGTMGTNHRWRPVVELAVGLPVLFTEPVVRGPAAVTLTLRTGPRTGEADEQDVRVQLGGQVRGPDDRPPTSPVAVTVVEVASGLAVHTTTMDPATGRFVVDLPLGAVADPDRFRLRATTAAGMTAEVPADPRLPGPVIRLGP</sequence>
<comment type="caution">
    <text evidence="2">The sequence shown here is derived from an EMBL/GenBank/DDBJ whole genome shotgun (WGS) entry which is preliminary data.</text>
</comment>
<dbReference type="RefSeq" id="WP_311559642.1">
    <property type="nucleotide sequence ID" value="NZ_JAVREJ010000026.1"/>
</dbReference>
<accession>A0ABU2NHS9</accession>
<organism evidence="2 3">
    <name type="scientific">Pseudonocardia charpentierae</name>
    <dbReference type="NCBI Taxonomy" id="3075545"/>
    <lineage>
        <taxon>Bacteria</taxon>
        <taxon>Bacillati</taxon>
        <taxon>Actinomycetota</taxon>
        <taxon>Actinomycetes</taxon>
        <taxon>Pseudonocardiales</taxon>
        <taxon>Pseudonocardiaceae</taxon>
        <taxon>Pseudonocardia</taxon>
    </lineage>
</organism>
<evidence type="ECO:0000313" key="2">
    <source>
        <dbReference type="EMBL" id="MDT0353127.1"/>
    </source>
</evidence>
<gene>
    <name evidence="2" type="ORF">RM445_26800</name>
</gene>
<evidence type="ECO:0000313" key="3">
    <source>
        <dbReference type="Proteomes" id="UP001183202"/>
    </source>
</evidence>
<reference evidence="3" key="1">
    <citation type="submission" date="2023-07" db="EMBL/GenBank/DDBJ databases">
        <title>30 novel species of actinomycetes from the DSMZ collection.</title>
        <authorList>
            <person name="Nouioui I."/>
        </authorList>
    </citation>
    <scope>NUCLEOTIDE SEQUENCE [LARGE SCALE GENOMIC DNA]</scope>
    <source>
        <strain evidence="3">DSM 45834</strain>
    </source>
</reference>
<feature type="domain" description="Pvc16 N-terminal" evidence="1">
    <location>
        <begin position="6"/>
        <end position="191"/>
    </location>
</feature>
<dbReference type="InterPro" id="IPR025351">
    <property type="entry name" value="Pvc16_N"/>
</dbReference>
<keyword evidence="3" id="KW-1185">Reference proteome</keyword>
<protein>
    <submittedName>
        <fullName evidence="2">Pvc16 family protein</fullName>
    </submittedName>
</protein>
<evidence type="ECO:0000259" key="1">
    <source>
        <dbReference type="Pfam" id="PF14065"/>
    </source>
</evidence>
<proteinExistence type="predicted"/>
<name>A0ABU2NHS9_9PSEU</name>